<organism evidence="16 17">
    <name type="scientific">Acididesulfobacter guangdongensis</name>
    <dbReference type="NCBI Taxonomy" id="2597225"/>
    <lineage>
        <taxon>Bacteria</taxon>
        <taxon>Deltaproteobacteria</taxon>
        <taxon>Candidatus Acidulodesulfobacterales</taxon>
        <taxon>Candidatus Acididesulfobacter</taxon>
    </lineage>
</organism>
<evidence type="ECO:0000256" key="6">
    <source>
        <dbReference type="ARBA" id="ARBA00022485"/>
    </source>
</evidence>
<evidence type="ECO:0000256" key="2">
    <source>
        <dbReference type="ARBA" id="ARBA00001966"/>
    </source>
</evidence>
<evidence type="ECO:0000313" key="16">
    <source>
        <dbReference type="EMBL" id="RZD16825.1"/>
    </source>
</evidence>
<dbReference type="PROSITE" id="PS00197">
    <property type="entry name" value="2FE2S_FER_1"/>
    <property type="match status" value="1"/>
</dbReference>
<dbReference type="InterPro" id="IPR009051">
    <property type="entry name" value="Helical_ferredxn"/>
</dbReference>
<dbReference type="InterPro" id="IPR017900">
    <property type="entry name" value="4Fe4S_Fe_S_CS"/>
</dbReference>
<keyword evidence="6" id="KW-0004">4Fe-4S</keyword>
<gene>
    <name evidence="16" type="ORF">EVJ46_00880</name>
</gene>
<dbReference type="GO" id="GO:0051538">
    <property type="term" value="F:3 iron, 4 sulfur cluster binding"/>
    <property type="evidence" value="ECO:0007669"/>
    <property type="project" value="UniProtKB-KW"/>
</dbReference>
<dbReference type="InterPro" id="IPR050573">
    <property type="entry name" value="SDH/FRD_Iron-Sulfur"/>
</dbReference>
<dbReference type="GO" id="GO:0051539">
    <property type="term" value="F:4 iron, 4 sulfur cluster binding"/>
    <property type="evidence" value="ECO:0007669"/>
    <property type="project" value="UniProtKB-KW"/>
</dbReference>
<comment type="caution">
    <text evidence="16">The sequence shown here is derived from an EMBL/GenBank/DDBJ whole genome shotgun (WGS) entry which is preliminary data.</text>
</comment>
<sequence length="332" mass="37020">MEFTVKSYRFNPEIDEKPYYKEYVLNDFPGMTVLNALMKVKAEIDGTLSFRRSCRSAICGSCAMKINGITKLACKTQVSAEIEKFGVIKVDPLGNMPIIRDLIVDQETFFDKIKEIKPYLLGKTDHIDDDFKALKEGEKIKQPVYYKTEFQNLTGNNDTPNCILCECCYSECGGVVANSKYLGPAALAKLYRYSEDPRDNDKNGSRLVNGSKPAGMFDCVHCQACEEFCPKGISPVKVIVRMHEKAIKNSITFSKGAKHIIGIARSIQETGRLDEIKVAVDSVGISGILNDLPVAIGAGLKGKMPPLRLKLIKDMEDIRVAFKDLNLEEKHD</sequence>
<dbReference type="SUPFAM" id="SSF54292">
    <property type="entry name" value="2Fe-2S ferredoxin-like"/>
    <property type="match status" value="1"/>
</dbReference>
<feature type="domain" description="2Fe-2S ferredoxin-type" evidence="15">
    <location>
        <begin position="8"/>
        <end position="96"/>
    </location>
</feature>
<dbReference type="PROSITE" id="PS00198">
    <property type="entry name" value="4FE4S_FER_1"/>
    <property type="match status" value="1"/>
</dbReference>
<dbReference type="SUPFAM" id="SSF46548">
    <property type="entry name" value="alpha-helical ferredoxin"/>
    <property type="match status" value="1"/>
</dbReference>
<dbReference type="InterPro" id="IPR006058">
    <property type="entry name" value="2Fe2S_fd_BS"/>
</dbReference>
<protein>
    <recommendedName>
        <fullName evidence="5">succinate dehydrogenase</fullName>
        <ecNumber evidence="5">1.3.5.1</ecNumber>
    </recommendedName>
</protein>
<accession>A0A519BHS3</accession>
<dbReference type="InterPro" id="IPR017896">
    <property type="entry name" value="4Fe4S_Fe-S-bd"/>
</dbReference>
<dbReference type="GO" id="GO:0008177">
    <property type="term" value="F:succinate dehydrogenase (quinone) activity"/>
    <property type="evidence" value="ECO:0007669"/>
    <property type="project" value="UniProtKB-EC"/>
</dbReference>
<evidence type="ECO:0000313" key="17">
    <source>
        <dbReference type="Proteomes" id="UP000316562"/>
    </source>
</evidence>
<keyword evidence="13" id="KW-0003">3Fe-4S</keyword>
<keyword evidence="11" id="KW-0408">Iron</keyword>
<name>A0A519BHS3_ACIG2</name>
<comment type="cofactor">
    <cofactor evidence="2">
        <name>[4Fe-4S] cluster</name>
        <dbReference type="ChEBI" id="CHEBI:49883"/>
    </cofactor>
</comment>
<dbReference type="NCBIfam" id="TIGR00384">
    <property type="entry name" value="dhsB"/>
    <property type="match status" value="1"/>
</dbReference>
<dbReference type="Gene3D" id="3.10.20.30">
    <property type="match status" value="1"/>
</dbReference>
<dbReference type="GO" id="GO:0051537">
    <property type="term" value="F:2 iron, 2 sulfur cluster binding"/>
    <property type="evidence" value="ECO:0007669"/>
    <property type="project" value="UniProtKB-KW"/>
</dbReference>
<dbReference type="Proteomes" id="UP000316562">
    <property type="component" value="Unassembled WGS sequence"/>
</dbReference>
<dbReference type="GO" id="GO:0046872">
    <property type="term" value="F:metal ion binding"/>
    <property type="evidence" value="ECO:0007669"/>
    <property type="project" value="UniProtKB-KW"/>
</dbReference>
<keyword evidence="8" id="KW-0001">2Fe-2S</keyword>
<evidence type="ECO:0000256" key="1">
    <source>
        <dbReference type="ARBA" id="ARBA00001927"/>
    </source>
</evidence>
<dbReference type="PANTHER" id="PTHR11921:SF29">
    <property type="entry name" value="SUCCINATE DEHYDROGENASE [UBIQUINONE] IRON-SULFUR SUBUNIT, MITOCHONDRIAL"/>
    <property type="match status" value="1"/>
</dbReference>
<dbReference type="Pfam" id="PF13085">
    <property type="entry name" value="Fer2_3"/>
    <property type="match status" value="1"/>
</dbReference>
<dbReference type="GO" id="GO:0022904">
    <property type="term" value="P:respiratory electron transport chain"/>
    <property type="evidence" value="ECO:0007669"/>
    <property type="project" value="TreeGrafter"/>
</dbReference>
<keyword evidence="12" id="KW-0411">Iron-sulfur</keyword>
<dbReference type="InterPro" id="IPR036010">
    <property type="entry name" value="2Fe-2S_ferredoxin-like_sf"/>
</dbReference>
<dbReference type="GO" id="GO:0009055">
    <property type="term" value="F:electron transfer activity"/>
    <property type="evidence" value="ECO:0007669"/>
    <property type="project" value="InterPro"/>
</dbReference>
<keyword evidence="10" id="KW-0560">Oxidoreductase</keyword>
<evidence type="ECO:0000256" key="8">
    <source>
        <dbReference type="ARBA" id="ARBA00022714"/>
    </source>
</evidence>
<evidence type="ECO:0000256" key="5">
    <source>
        <dbReference type="ARBA" id="ARBA00012792"/>
    </source>
</evidence>
<dbReference type="CDD" id="cd00207">
    <property type="entry name" value="fer2"/>
    <property type="match status" value="1"/>
</dbReference>
<evidence type="ECO:0000256" key="12">
    <source>
        <dbReference type="ARBA" id="ARBA00023014"/>
    </source>
</evidence>
<evidence type="ECO:0000256" key="13">
    <source>
        <dbReference type="ARBA" id="ARBA00023291"/>
    </source>
</evidence>
<dbReference type="AlphaFoldDB" id="A0A519BHS3"/>
<evidence type="ECO:0000256" key="14">
    <source>
        <dbReference type="ARBA" id="ARBA00034078"/>
    </source>
</evidence>
<dbReference type="Pfam" id="PF13183">
    <property type="entry name" value="Fer4_8"/>
    <property type="match status" value="1"/>
</dbReference>
<dbReference type="EMBL" id="SGBC01000001">
    <property type="protein sequence ID" value="RZD16825.1"/>
    <property type="molecule type" value="Genomic_DNA"/>
</dbReference>
<keyword evidence="7" id="KW-0816">Tricarboxylic acid cycle</keyword>
<dbReference type="Gene3D" id="1.10.1060.10">
    <property type="entry name" value="Alpha-helical ferredoxin"/>
    <property type="match status" value="1"/>
</dbReference>
<dbReference type="InterPro" id="IPR001041">
    <property type="entry name" value="2Fe-2S_ferredoxin-type"/>
</dbReference>
<evidence type="ECO:0000256" key="4">
    <source>
        <dbReference type="ARBA" id="ARBA00009433"/>
    </source>
</evidence>
<reference evidence="16 17" key="1">
    <citation type="journal article" date="2019" name="ISME J.">
        <title>Insights into ecological role of a new deltaproteobacterial order Candidatus Acidulodesulfobacterales by metagenomics and metatranscriptomics.</title>
        <authorList>
            <person name="Tan S."/>
            <person name="Liu J."/>
            <person name="Fang Y."/>
            <person name="Hedlund B.P."/>
            <person name="Lian Z.H."/>
            <person name="Huang L.Y."/>
            <person name="Li J.T."/>
            <person name="Huang L.N."/>
            <person name="Li W.J."/>
            <person name="Jiang H.C."/>
            <person name="Dong H.L."/>
            <person name="Shu W.S."/>
        </authorList>
    </citation>
    <scope>NUCLEOTIDE SEQUENCE [LARGE SCALE GENOMIC DNA]</scope>
    <source>
        <strain evidence="16">AP2</strain>
    </source>
</reference>
<dbReference type="EC" id="1.3.5.1" evidence="5"/>
<dbReference type="InterPro" id="IPR012675">
    <property type="entry name" value="Beta-grasp_dom_sf"/>
</dbReference>
<evidence type="ECO:0000256" key="9">
    <source>
        <dbReference type="ARBA" id="ARBA00022723"/>
    </source>
</evidence>
<keyword evidence="9" id="KW-0479">Metal-binding</keyword>
<comment type="cofactor">
    <cofactor evidence="1">
        <name>[3Fe-4S] cluster</name>
        <dbReference type="ChEBI" id="CHEBI:21137"/>
    </cofactor>
</comment>
<dbReference type="PROSITE" id="PS51085">
    <property type="entry name" value="2FE2S_FER_2"/>
    <property type="match status" value="1"/>
</dbReference>
<comment type="cofactor">
    <cofactor evidence="14">
        <name>[2Fe-2S] cluster</name>
        <dbReference type="ChEBI" id="CHEBI:190135"/>
    </cofactor>
</comment>
<evidence type="ECO:0000256" key="3">
    <source>
        <dbReference type="ARBA" id="ARBA00005163"/>
    </source>
</evidence>
<evidence type="ECO:0000256" key="10">
    <source>
        <dbReference type="ARBA" id="ARBA00023002"/>
    </source>
</evidence>
<dbReference type="GO" id="GO:0006099">
    <property type="term" value="P:tricarboxylic acid cycle"/>
    <property type="evidence" value="ECO:0007669"/>
    <property type="project" value="UniProtKB-KW"/>
</dbReference>
<evidence type="ECO:0000256" key="11">
    <source>
        <dbReference type="ARBA" id="ARBA00023004"/>
    </source>
</evidence>
<comment type="pathway">
    <text evidence="3">Carbohydrate metabolism; tricarboxylic acid cycle.</text>
</comment>
<dbReference type="PANTHER" id="PTHR11921">
    <property type="entry name" value="SUCCINATE DEHYDROGENASE IRON-SULFUR PROTEIN"/>
    <property type="match status" value="1"/>
</dbReference>
<evidence type="ECO:0000256" key="7">
    <source>
        <dbReference type="ARBA" id="ARBA00022532"/>
    </source>
</evidence>
<proteinExistence type="inferred from homology"/>
<dbReference type="InterPro" id="IPR004489">
    <property type="entry name" value="Succ_DH/fum_Rdtase_Fe-S"/>
</dbReference>
<dbReference type="InterPro" id="IPR025192">
    <property type="entry name" value="Succ_DH/fum_Rdtase_N"/>
</dbReference>
<comment type="similarity">
    <text evidence="4">Belongs to the succinate dehydrogenase/fumarate reductase iron-sulfur protein family.</text>
</comment>
<evidence type="ECO:0000259" key="15">
    <source>
        <dbReference type="PROSITE" id="PS51085"/>
    </source>
</evidence>